<dbReference type="GO" id="GO:0015920">
    <property type="term" value="P:lipopolysaccharide transport"/>
    <property type="evidence" value="ECO:0007669"/>
    <property type="project" value="InterPro"/>
</dbReference>
<evidence type="ECO:0000313" key="7">
    <source>
        <dbReference type="EMBL" id="AEI74716.1"/>
    </source>
</evidence>
<dbReference type="GO" id="GO:0009279">
    <property type="term" value="C:cell outer membrane"/>
    <property type="evidence" value="ECO:0007669"/>
    <property type="project" value="UniProtKB-SubCell"/>
</dbReference>
<evidence type="ECO:0000259" key="5">
    <source>
        <dbReference type="Pfam" id="PF03968"/>
    </source>
</evidence>
<dbReference type="NCBIfam" id="NF002997">
    <property type="entry name" value="PRK03761.1"/>
    <property type="match status" value="1"/>
</dbReference>
<reference evidence="7 8" key="2">
    <citation type="journal article" date="2011" name="Curr. Biol.">
        <title>An interdependent metabolic patchwork in the nested symbiosis of mealybugs.</title>
        <authorList>
            <person name="McCutcheon J.P."/>
            <person name="von Dohlen C.D."/>
        </authorList>
    </citation>
    <scope>NUCLEOTIDE SEQUENCE [LARGE SCALE GENOMIC DNA]</scope>
    <source>
        <strain evidence="7 8">PCIT</strain>
    </source>
</reference>
<dbReference type="Pfam" id="PF04453">
    <property type="entry name" value="LptD"/>
    <property type="match status" value="1"/>
</dbReference>
<dbReference type="GO" id="GO:1990351">
    <property type="term" value="C:transporter complex"/>
    <property type="evidence" value="ECO:0007669"/>
    <property type="project" value="TreeGrafter"/>
</dbReference>
<feature type="domain" description="Organic solvent tolerance-like N-terminal" evidence="5">
    <location>
        <begin position="55"/>
        <end position="190"/>
    </location>
</feature>
<feature type="domain" description="LptD C-terminal" evidence="6">
    <location>
        <begin position="306"/>
        <end position="689"/>
    </location>
</feature>
<reference key="1">
    <citation type="submission" date="2010-09" db="EMBL/GenBank/DDBJ databases">
        <title>An interdependent metabolic patchwork in the nested three-way symbiosis of mealybugs.</title>
        <authorList>
            <person name="McCutcheon J.P."/>
            <person name="von Dohlen C.D."/>
        </authorList>
    </citation>
    <scope>NUCLEOTIDE SEQUENCE</scope>
    <source>
        <strain>PCIT</strain>
    </source>
</reference>
<protein>
    <recommendedName>
        <fullName evidence="4">LPS-assembly protein LptD</fullName>
    </recommendedName>
</protein>
<dbReference type="InterPro" id="IPR050218">
    <property type="entry name" value="LptD"/>
</dbReference>
<dbReference type="PANTHER" id="PTHR30189">
    <property type="entry name" value="LPS-ASSEMBLY PROTEIN"/>
    <property type="match status" value="1"/>
</dbReference>
<organism evidence="7 8">
    <name type="scientific">Moranella endobia (strain PCIT)</name>
    <dbReference type="NCBI Taxonomy" id="903503"/>
    <lineage>
        <taxon>Bacteria</taxon>
        <taxon>Pseudomonadati</taxon>
        <taxon>Pseudomonadota</taxon>
        <taxon>Gammaproteobacteria</taxon>
        <taxon>Enterobacterales</taxon>
        <taxon>Enterobacteriaceae</taxon>
        <taxon>Candidatus Moranella</taxon>
    </lineage>
</organism>
<feature type="signal peptide" evidence="4">
    <location>
        <begin position="1"/>
        <end position="25"/>
    </location>
</feature>
<dbReference type="EMBL" id="CP002243">
    <property type="protein sequence ID" value="AEI74716.1"/>
    <property type="molecule type" value="Genomic_DNA"/>
</dbReference>
<dbReference type="InterPro" id="IPR007543">
    <property type="entry name" value="LptD_C"/>
</dbReference>
<keyword evidence="8" id="KW-1185">Reference proteome</keyword>
<keyword evidence="1 4" id="KW-0732">Signal</keyword>
<evidence type="ECO:0000313" key="8">
    <source>
        <dbReference type="Proteomes" id="UP000000504"/>
    </source>
</evidence>
<dbReference type="eggNOG" id="COG1452">
    <property type="taxonomic scope" value="Bacteria"/>
</dbReference>
<comment type="caution">
    <text evidence="4">Lacks conserved residue(s) required for the propagation of feature annotation.</text>
</comment>
<dbReference type="HAMAP" id="MF_01411">
    <property type="entry name" value="LPS_assembly_LptD"/>
    <property type="match status" value="1"/>
</dbReference>
<feature type="chain" id="PRO_5009012310" description="LPS-assembly protein LptD" evidence="4">
    <location>
        <begin position="26"/>
        <end position="778"/>
    </location>
</feature>
<evidence type="ECO:0000259" key="6">
    <source>
        <dbReference type="Pfam" id="PF04453"/>
    </source>
</evidence>
<dbReference type="STRING" id="903503.MEPCIT_055"/>
<dbReference type="Proteomes" id="UP000000504">
    <property type="component" value="Chromosome"/>
</dbReference>
<comment type="similarity">
    <text evidence="4">Belongs to the LptD family.</text>
</comment>
<dbReference type="AlphaFoldDB" id="F7XX90"/>
<dbReference type="InterPro" id="IPR020889">
    <property type="entry name" value="LipoPS_assembly_LptD"/>
</dbReference>
<proteinExistence type="inferred from homology"/>
<comment type="function">
    <text evidence="4">Together with LptE, is involved in the assembly of lipopolysaccharide (LPS) at the surface of the outer membrane.</text>
</comment>
<accession>F7XX90</accession>
<evidence type="ECO:0000256" key="3">
    <source>
        <dbReference type="ARBA" id="ARBA00023237"/>
    </source>
</evidence>
<keyword evidence="2 4" id="KW-0472">Membrane</keyword>
<dbReference type="OrthoDB" id="9760225at2"/>
<name>F7XX90_MOREP</name>
<sequence precursor="true">MMKHSLALLLLASLIGSVFYQSAQAALAEQCSVGFLDDNKLIANGDLNKQPVQQAKPATTHEQKHAMFSNNSEIQQRKMTLTANELQLTQRRLDQNKTPLCTITATGNVNYASNEIKLHGTKAWFNLNNKDIDVNHGYYYMVGRPGRGDAAAMKRRGNRYTILENGSFTSCIKGDNSWSLVSSEFIHDKHWQCAKIWNARFKIGKVPVFYSPYLQIPVGDKRRSGLMIPHAKYGSHHGLEFSTPYYLNLAPNYDATITPKYLSKRGIQMQTELRYLTIWGKGLFEFDWLPKERFYRSDNASDDHHRNRWLLHWHHNGVQDKVWRLNVDYTKVSDYNYFDDLDSKYGSTTDGYAIQKFSLGYTKENLDAALSYKQFQLFDKSSAAYNAAPQLDLTYYKHDLGPFNLKVFSQAAKFTNLNQYYPESYRLHIEPTLNLPITNSWGKLSTETKLMATHYYQENIDDYNKNISTGRHLKGVINRVLPQFKTDGSLVFERNMNYAPKYMQTLEMRLQYLYVPYRYQNDIGVYDSTILQTNYYGMFSDRTYSGLDRISSANQLMNSFTTRIYDAQYAERLNASVSKIYYFSPPSTGDITSTWNNIGSWVWAGDSSWRISNQWGVRGNLQYESCLNRFTLGHAVLEYKCNNNRILQLNYRYVSKQYLEKLCSGISHNGYTQGISQVGVIGIWPLVKRLSIVGAYYHDHNTNQPTNQLISLQYNNCCWAINMNYERKITGWNTTNSASNYDNKVSFKIELRGLNSNSGLVKNQMLISGMLPNPISEM</sequence>
<comment type="subcellular location">
    <subcellularLocation>
        <location evidence="4">Cell outer membrane</location>
    </subcellularLocation>
</comment>
<dbReference type="InterPro" id="IPR005653">
    <property type="entry name" value="OstA-like_N"/>
</dbReference>
<keyword evidence="3 4" id="KW-0998">Cell outer membrane</keyword>
<evidence type="ECO:0000256" key="2">
    <source>
        <dbReference type="ARBA" id="ARBA00023136"/>
    </source>
</evidence>
<evidence type="ECO:0000256" key="4">
    <source>
        <dbReference type="HAMAP-Rule" id="MF_01411"/>
    </source>
</evidence>
<gene>
    <name evidence="4" type="primary">lptD</name>
    <name evidence="7" type="ordered locus">MEPCIT_055</name>
</gene>
<dbReference type="Pfam" id="PF03968">
    <property type="entry name" value="LptD_N"/>
    <property type="match status" value="1"/>
</dbReference>
<dbReference type="HOGENOM" id="CLU_009039_2_0_6"/>
<comment type="subunit">
    <text evidence="4">Component of the lipopolysaccharide transport and assembly complex. Interacts with LptE and LptA.</text>
</comment>
<dbReference type="PANTHER" id="PTHR30189:SF1">
    <property type="entry name" value="LPS-ASSEMBLY PROTEIN LPTD"/>
    <property type="match status" value="1"/>
</dbReference>
<evidence type="ECO:0000256" key="1">
    <source>
        <dbReference type="ARBA" id="ARBA00022729"/>
    </source>
</evidence>
<dbReference type="KEGG" id="men:MEPCIT_055"/>
<dbReference type="GO" id="GO:0043165">
    <property type="term" value="P:Gram-negative-bacterium-type cell outer membrane assembly"/>
    <property type="evidence" value="ECO:0007669"/>
    <property type="project" value="UniProtKB-UniRule"/>
</dbReference>